<organism evidence="2 3">
    <name type="scientific">Brachyspira hampsonii 30446</name>
    <dbReference type="NCBI Taxonomy" id="1289135"/>
    <lineage>
        <taxon>Bacteria</taxon>
        <taxon>Pseudomonadati</taxon>
        <taxon>Spirochaetota</taxon>
        <taxon>Spirochaetia</taxon>
        <taxon>Brachyspirales</taxon>
        <taxon>Brachyspiraceae</taxon>
        <taxon>Brachyspira</taxon>
    </lineage>
</organism>
<evidence type="ECO:0000313" key="2">
    <source>
        <dbReference type="EMBL" id="EKV56793.1"/>
    </source>
</evidence>
<accession>A0A2U4FNR8</accession>
<dbReference type="GeneID" id="66487848"/>
<keyword evidence="1" id="KW-1133">Transmembrane helix</keyword>
<feature type="transmembrane region" description="Helical" evidence="1">
    <location>
        <begin position="183"/>
        <end position="206"/>
    </location>
</feature>
<feature type="transmembrane region" description="Helical" evidence="1">
    <location>
        <begin position="114"/>
        <end position="137"/>
    </location>
</feature>
<proteinExistence type="predicted"/>
<protein>
    <submittedName>
        <fullName evidence="2">Uncharacterized protein</fullName>
    </submittedName>
</protein>
<dbReference type="OrthoDB" id="308008at2"/>
<dbReference type="AlphaFoldDB" id="A0A2U4FNR8"/>
<sequence length="216" mass="25743">MIDDFCNELKNKYPNTQKIRDQIEELRNYLYMKSEEYINDSKEEAFKKALKSFGDVDSLLEELSKDAKIINKYRLYLFAGIIDIFIAAFLSLLLCFISLKNNNISFFSYINNSLIASIFFIISGIIAIFLTTVIPFINMRSIYEVVEYTYNDYKINLKYSIIGFFIISLAVFIFNMFFSPHHIWFVFVIIYFLSWPLTVFFFYKFFKNSDKNINRK</sequence>
<dbReference type="RefSeq" id="WP_008723851.1">
    <property type="nucleotide sequence ID" value="NZ_JH994111.1"/>
</dbReference>
<name>A0A2U4FNR8_9SPIR</name>
<gene>
    <name evidence="2" type="ORF">A966_07139</name>
</gene>
<dbReference type="EMBL" id="ALNZ01000026">
    <property type="protein sequence ID" value="EKV56793.1"/>
    <property type="molecule type" value="Genomic_DNA"/>
</dbReference>
<evidence type="ECO:0000313" key="3">
    <source>
        <dbReference type="Proteomes" id="UP000011663"/>
    </source>
</evidence>
<dbReference type="NCBIfam" id="NF038403">
    <property type="entry name" value="perm_prefix_1"/>
    <property type="match status" value="1"/>
</dbReference>
<comment type="caution">
    <text evidence="2">The sequence shown here is derived from an EMBL/GenBank/DDBJ whole genome shotgun (WGS) entry which is preliminary data.</text>
</comment>
<keyword evidence="1" id="KW-0472">Membrane</keyword>
<reference evidence="2 3" key="1">
    <citation type="submission" date="2012-07" db="EMBL/GenBank/DDBJ databases">
        <title>Genome sequence of Brachyspira sp. 30446, isolated from a pig with mucohaemorrhagic colitis.</title>
        <authorList>
            <person name="Rubin J.E."/>
            <person name="Fernando C."/>
            <person name="Harding J.C.S."/>
            <person name="Hill J.E."/>
        </authorList>
    </citation>
    <scope>NUCLEOTIDE SEQUENCE [LARGE SCALE GENOMIC DNA]</scope>
    <source>
        <strain evidence="2 3">30446</strain>
    </source>
</reference>
<keyword evidence="1" id="KW-0812">Transmembrane</keyword>
<dbReference type="Proteomes" id="UP000011663">
    <property type="component" value="Unassembled WGS sequence"/>
</dbReference>
<dbReference type="STRING" id="1289135.A966_07139"/>
<feature type="transmembrane region" description="Helical" evidence="1">
    <location>
        <begin position="157"/>
        <end position="177"/>
    </location>
</feature>
<feature type="transmembrane region" description="Helical" evidence="1">
    <location>
        <begin position="75"/>
        <end position="99"/>
    </location>
</feature>
<evidence type="ECO:0000256" key="1">
    <source>
        <dbReference type="SAM" id="Phobius"/>
    </source>
</evidence>
<dbReference type="InterPro" id="IPR047928">
    <property type="entry name" value="Perm_prefix_1"/>
</dbReference>